<proteinExistence type="predicted"/>
<keyword evidence="2" id="KW-1185">Reference proteome</keyword>
<dbReference type="EMBL" id="BAAAPZ010000006">
    <property type="protein sequence ID" value="GAA2096181.1"/>
    <property type="molecule type" value="Genomic_DNA"/>
</dbReference>
<gene>
    <name evidence="1" type="ORF">GCM10009823_16140</name>
</gene>
<reference evidence="2" key="1">
    <citation type="journal article" date="2019" name="Int. J. Syst. Evol. Microbiol.">
        <title>The Global Catalogue of Microorganisms (GCM) 10K type strain sequencing project: providing services to taxonomists for standard genome sequencing and annotation.</title>
        <authorList>
            <consortium name="The Broad Institute Genomics Platform"/>
            <consortium name="The Broad Institute Genome Sequencing Center for Infectious Disease"/>
            <person name="Wu L."/>
            <person name="Ma J."/>
        </authorList>
    </citation>
    <scope>NUCLEOTIDE SEQUENCE [LARGE SCALE GENOMIC DNA]</scope>
    <source>
        <strain evidence="2">JCM 15900</strain>
    </source>
</reference>
<accession>A0ABP5I8P5</accession>
<evidence type="ECO:0000313" key="1">
    <source>
        <dbReference type="EMBL" id="GAA2096181.1"/>
    </source>
</evidence>
<organism evidence="1 2">
    <name type="scientific">Brevibacterium salitolerans</name>
    <dbReference type="NCBI Taxonomy" id="1403566"/>
    <lineage>
        <taxon>Bacteria</taxon>
        <taxon>Bacillati</taxon>
        <taxon>Actinomycetota</taxon>
        <taxon>Actinomycetes</taxon>
        <taxon>Micrococcales</taxon>
        <taxon>Brevibacteriaceae</taxon>
        <taxon>Brevibacterium</taxon>
    </lineage>
</organism>
<dbReference type="RefSeq" id="WP_344336838.1">
    <property type="nucleotide sequence ID" value="NZ_BAAAPZ010000006.1"/>
</dbReference>
<sequence length="345" mass="37195">MSVSERARAFSGSHLLLLDAELEPQDVVSLLRNLRPELPPGRPVPGEAGAHSYRITRHSQLVGPFPVDRELSAALSLPPETAGLYALECPRDREPVPPPAWLPDVDGLHECFPAGLPCKEEGRVLDELIAVARRLGLVIRLADEPWAAEARLDDPGSAGAFEAGPGDGLADAVREPRFLRPDPELTPGLFVYSEYWLDPQVLLGRIVRAAPQARLPRPPAGAHATAESRVRTDDPVVLDGYAIEVPLDDVLGPRAGRIEIQVMLETQLPAIIRAHTTGEQIVYTVRWEDPEGLGRLPTADPEFARIRTAAIGVLERCAREIMTAVAGAGVDEAGFLVSAQQLGAA</sequence>
<name>A0ABP5I8P5_9MICO</name>
<evidence type="ECO:0000313" key="2">
    <source>
        <dbReference type="Proteomes" id="UP001500984"/>
    </source>
</evidence>
<comment type="caution">
    <text evidence="1">The sequence shown here is derived from an EMBL/GenBank/DDBJ whole genome shotgun (WGS) entry which is preliminary data.</text>
</comment>
<dbReference type="Proteomes" id="UP001500984">
    <property type="component" value="Unassembled WGS sequence"/>
</dbReference>
<protein>
    <submittedName>
        <fullName evidence="1">Uncharacterized protein</fullName>
    </submittedName>
</protein>